<accession>A0A0J9T0L9</accession>
<dbReference type="AlphaFoldDB" id="A0A0J9T0L9"/>
<organism evidence="1 2">
    <name type="scientific">Plasmodium vivax (strain Brazil I)</name>
    <dbReference type="NCBI Taxonomy" id="1033975"/>
    <lineage>
        <taxon>Eukaryota</taxon>
        <taxon>Sar</taxon>
        <taxon>Alveolata</taxon>
        <taxon>Apicomplexa</taxon>
        <taxon>Aconoidasida</taxon>
        <taxon>Haemosporida</taxon>
        <taxon>Plasmodiidae</taxon>
        <taxon>Plasmodium</taxon>
        <taxon>Plasmodium (Plasmodium)</taxon>
    </lineage>
</organism>
<gene>
    <name evidence="1" type="ORF">PVBG_04785</name>
</gene>
<protein>
    <submittedName>
        <fullName evidence="1">Uncharacterized protein</fullName>
    </submittedName>
</protein>
<dbReference type="OrthoDB" id="10417462at2759"/>
<reference evidence="1 2" key="1">
    <citation type="submission" date="2011-08" db="EMBL/GenBank/DDBJ databases">
        <title>The Genome Sequence of Plasmodium vivax Brazil I.</title>
        <authorList>
            <consortium name="The Broad Institute Genome Sequencing Platform"/>
            <consortium name="The Broad Institute Genome Sequencing Center for Infectious Disease"/>
            <person name="Neafsey D."/>
            <person name="Carlton J."/>
            <person name="Barnwell J."/>
            <person name="Collins W."/>
            <person name="Escalante A."/>
            <person name="Mullikin J."/>
            <person name="Saul A."/>
            <person name="Guigo R."/>
            <person name="Camara F."/>
            <person name="Young S.K."/>
            <person name="Zeng Q."/>
            <person name="Gargeya S."/>
            <person name="Fitzgerald M."/>
            <person name="Haas B."/>
            <person name="Abouelleil A."/>
            <person name="Alvarado L."/>
            <person name="Arachchi H.M."/>
            <person name="Berlin A."/>
            <person name="Brown A."/>
            <person name="Chapman S.B."/>
            <person name="Chen Z."/>
            <person name="Dunbar C."/>
            <person name="Freedman E."/>
            <person name="Gearin G."/>
            <person name="Gellesch M."/>
            <person name="Goldberg J."/>
            <person name="Griggs A."/>
            <person name="Gujja S."/>
            <person name="Heiman D."/>
            <person name="Howarth C."/>
            <person name="Larson L."/>
            <person name="Lui A."/>
            <person name="MacDonald P.J.P."/>
            <person name="Montmayeur A."/>
            <person name="Murphy C."/>
            <person name="Neiman D."/>
            <person name="Pearson M."/>
            <person name="Priest M."/>
            <person name="Roberts A."/>
            <person name="Saif S."/>
            <person name="Shea T."/>
            <person name="Shenoy N."/>
            <person name="Sisk P."/>
            <person name="Stolte C."/>
            <person name="Sykes S."/>
            <person name="Wortman J."/>
            <person name="Nusbaum C."/>
            <person name="Birren B."/>
        </authorList>
    </citation>
    <scope>NUCLEOTIDE SEQUENCE [LARGE SCALE GENOMIC DNA]</scope>
    <source>
        <strain evidence="1 2">Brazil I</strain>
    </source>
</reference>
<dbReference type="Proteomes" id="UP000053327">
    <property type="component" value="Unassembled WGS sequence"/>
</dbReference>
<evidence type="ECO:0000313" key="2">
    <source>
        <dbReference type="Proteomes" id="UP000053327"/>
    </source>
</evidence>
<proteinExistence type="predicted"/>
<dbReference type="EMBL" id="KQ234761">
    <property type="protein sequence ID" value="KMZ88576.1"/>
    <property type="molecule type" value="Genomic_DNA"/>
</dbReference>
<evidence type="ECO:0000313" key="1">
    <source>
        <dbReference type="EMBL" id="KMZ88576.1"/>
    </source>
</evidence>
<name>A0A0J9T0L9_PLAV1</name>
<sequence>MPVVSGQDNHQIITVCDKNETYRTEPTEKYKTLCKNLLKNLKILSNNNHRNQDNFFTGCKNLNNWLYFEENELSVSSDIINQIFQEYKKIKEVNNHLPDCPYSAFDKGFNEKEKLINLRIFNDNSETIQGLLKNNNMSDDCSLKRYLYQCIQIYRDMNSKYCSSGSDTRDENKNSCDIISQFNNLYRSYIYKNKEITHNFPELSSHTPSNVIDGCSLKESKSDSYSDEAQLGTPITNGVSTALGAMAGISSLLALSYKVCITFIQIYEQYLKYMIIFHCSIK</sequence>